<feature type="region of interest" description="Disordered" evidence="1">
    <location>
        <begin position="1"/>
        <end position="47"/>
    </location>
</feature>
<organism evidence="2">
    <name type="scientific">Setaria italica</name>
    <name type="common">Foxtail millet</name>
    <name type="synonym">Panicum italicum</name>
    <dbReference type="NCBI Taxonomy" id="4555"/>
    <lineage>
        <taxon>Eukaryota</taxon>
        <taxon>Viridiplantae</taxon>
        <taxon>Streptophyta</taxon>
        <taxon>Embryophyta</taxon>
        <taxon>Tracheophyta</taxon>
        <taxon>Spermatophyta</taxon>
        <taxon>Magnoliopsida</taxon>
        <taxon>Liliopsida</taxon>
        <taxon>Poales</taxon>
        <taxon>Poaceae</taxon>
        <taxon>PACMAD clade</taxon>
        <taxon>Panicoideae</taxon>
        <taxon>Panicodae</taxon>
        <taxon>Paniceae</taxon>
        <taxon>Cenchrinae</taxon>
        <taxon>Setaria</taxon>
    </lineage>
</organism>
<sequence length="173" mass="18366">ERGKAPPPVGGAGNLGRPPVGCTLPPPTDRKSDPRKREKKTPWSRGAVACSTRQRRFSACGCWVTSSVLQLFLQPDPSMATRRPALVPPPCAAMGIDMTISIDGRGRRATTPSSSGRRCLLCEEGGIQGRRRRRRSLSPFLSEQSAAGPDPRQLLARTGAAASSTESTSATAD</sequence>
<reference evidence="2" key="2">
    <citation type="submission" date="2015-07" db="EMBL/GenBank/DDBJ databases">
        <authorList>
            <person name="Noorani M."/>
        </authorList>
    </citation>
    <scope>NUCLEOTIDE SEQUENCE</scope>
    <source>
        <strain evidence="2">Yugu1</strain>
    </source>
</reference>
<gene>
    <name evidence="2" type="ORF">SETIT_6G071000v2</name>
</gene>
<proteinExistence type="predicted"/>
<evidence type="ECO:0000313" key="2">
    <source>
        <dbReference type="EMBL" id="RCV30149.1"/>
    </source>
</evidence>
<evidence type="ECO:0000256" key="1">
    <source>
        <dbReference type="SAM" id="MobiDB-lite"/>
    </source>
</evidence>
<dbReference type="EMBL" id="CM003533">
    <property type="protein sequence ID" value="RCV30149.1"/>
    <property type="molecule type" value="Genomic_DNA"/>
</dbReference>
<reference evidence="2" key="1">
    <citation type="journal article" date="2012" name="Nat. Biotechnol.">
        <title>Reference genome sequence of the model plant Setaria.</title>
        <authorList>
            <person name="Bennetzen J.L."/>
            <person name="Schmutz J."/>
            <person name="Wang H."/>
            <person name="Percifield R."/>
            <person name="Hawkins J."/>
            <person name="Pontaroli A.C."/>
            <person name="Estep M."/>
            <person name="Feng L."/>
            <person name="Vaughn J.N."/>
            <person name="Grimwood J."/>
            <person name="Jenkins J."/>
            <person name="Barry K."/>
            <person name="Lindquist E."/>
            <person name="Hellsten U."/>
            <person name="Deshpande S."/>
            <person name="Wang X."/>
            <person name="Wu X."/>
            <person name="Mitros T."/>
            <person name="Triplett J."/>
            <person name="Yang X."/>
            <person name="Ye C.Y."/>
            <person name="Mauro-Herrera M."/>
            <person name="Wang L."/>
            <person name="Li P."/>
            <person name="Sharma M."/>
            <person name="Sharma R."/>
            <person name="Ronald P.C."/>
            <person name="Panaud O."/>
            <person name="Kellogg E.A."/>
            <person name="Brutnell T.P."/>
            <person name="Doust A.N."/>
            <person name="Tuskan G.A."/>
            <person name="Rokhsar D."/>
            <person name="Devos K.M."/>
        </authorList>
    </citation>
    <scope>NUCLEOTIDE SEQUENCE [LARGE SCALE GENOMIC DNA]</scope>
    <source>
        <strain evidence="2">Yugu1</strain>
    </source>
</reference>
<feature type="region of interest" description="Disordered" evidence="1">
    <location>
        <begin position="130"/>
        <end position="173"/>
    </location>
</feature>
<accession>A0A368RIX0</accession>
<dbReference type="AlphaFoldDB" id="A0A368RIX0"/>
<feature type="non-terminal residue" evidence="2">
    <location>
        <position position="1"/>
    </location>
</feature>
<name>A0A368RIX0_SETIT</name>
<feature type="compositionally biased region" description="Low complexity" evidence="1">
    <location>
        <begin position="156"/>
        <end position="173"/>
    </location>
</feature>
<protein>
    <submittedName>
        <fullName evidence="2">Uncharacterized protein</fullName>
    </submittedName>
</protein>